<feature type="transmembrane region" description="Helical" evidence="1">
    <location>
        <begin position="25"/>
        <end position="46"/>
    </location>
</feature>
<dbReference type="Pfam" id="PF04892">
    <property type="entry name" value="VanZ"/>
    <property type="match status" value="1"/>
</dbReference>
<keyword evidence="1" id="KW-1133">Transmembrane helix</keyword>
<gene>
    <name evidence="3" type="ORF">JI746_26520</name>
</gene>
<feature type="transmembrane region" description="Helical" evidence="1">
    <location>
        <begin position="84"/>
        <end position="102"/>
    </location>
</feature>
<reference evidence="3 4" key="1">
    <citation type="journal article" date="2017" name="Int. J. Syst. Evol. Microbiol.">
        <title>Ramlibacter alkalitolerans sp. nov., alkali-tolerant bacterium isolated from soil of ginseng.</title>
        <authorList>
            <person name="Lee D.H."/>
            <person name="Cha C.J."/>
        </authorList>
    </citation>
    <scope>NUCLEOTIDE SEQUENCE [LARGE SCALE GENOMIC DNA]</scope>
    <source>
        <strain evidence="3 4">KACC 19305</strain>
    </source>
</reference>
<keyword evidence="1" id="KW-0472">Membrane</keyword>
<protein>
    <submittedName>
        <fullName evidence="3">VanZ family protein</fullName>
    </submittedName>
</protein>
<dbReference type="Proteomes" id="UP000622707">
    <property type="component" value="Unassembled WGS sequence"/>
</dbReference>
<dbReference type="InterPro" id="IPR006976">
    <property type="entry name" value="VanZ-like"/>
</dbReference>
<organism evidence="3 4">
    <name type="scientific">Ramlibacter alkalitolerans</name>
    <dbReference type="NCBI Taxonomy" id="2039631"/>
    <lineage>
        <taxon>Bacteria</taxon>
        <taxon>Pseudomonadati</taxon>
        <taxon>Pseudomonadota</taxon>
        <taxon>Betaproteobacteria</taxon>
        <taxon>Burkholderiales</taxon>
        <taxon>Comamonadaceae</taxon>
        <taxon>Ramlibacter</taxon>
    </lineage>
</organism>
<evidence type="ECO:0000313" key="3">
    <source>
        <dbReference type="EMBL" id="MBL0428687.1"/>
    </source>
</evidence>
<dbReference type="NCBIfam" id="NF037970">
    <property type="entry name" value="vanZ_1"/>
    <property type="match status" value="1"/>
</dbReference>
<name>A0ABS1JWW4_9BURK</name>
<dbReference type="RefSeq" id="WP_201693325.1">
    <property type="nucleotide sequence ID" value="NZ_JAEQND010000021.1"/>
</dbReference>
<feature type="domain" description="VanZ-like" evidence="2">
    <location>
        <begin position="28"/>
        <end position="97"/>
    </location>
</feature>
<evidence type="ECO:0000259" key="2">
    <source>
        <dbReference type="Pfam" id="PF04892"/>
    </source>
</evidence>
<comment type="caution">
    <text evidence="3">The sequence shown here is derived from an EMBL/GenBank/DDBJ whole genome shotgun (WGS) entry which is preliminary data.</text>
</comment>
<accession>A0ABS1JWW4</accession>
<evidence type="ECO:0000313" key="4">
    <source>
        <dbReference type="Proteomes" id="UP000622707"/>
    </source>
</evidence>
<feature type="transmembrane region" description="Helical" evidence="1">
    <location>
        <begin position="53"/>
        <end position="72"/>
    </location>
</feature>
<dbReference type="EMBL" id="JAEQND010000021">
    <property type="protein sequence ID" value="MBL0428687.1"/>
    <property type="molecule type" value="Genomic_DNA"/>
</dbReference>
<evidence type="ECO:0000256" key="1">
    <source>
        <dbReference type="SAM" id="Phobius"/>
    </source>
</evidence>
<keyword evidence="1" id="KW-0812">Transmembrane</keyword>
<sequence>MILLLVGVTLPGALKADIEGQLWHAWPWSASAHFVLFGVIAAIPVYGRGRLWALRPLAVALLLAFLTEWLQGFVPGRHPMVRDGIIDLCGAATGLLAGTLCLRRRQP</sequence>
<proteinExistence type="predicted"/>
<keyword evidence="4" id="KW-1185">Reference proteome</keyword>